<evidence type="ECO:0000313" key="2">
    <source>
        <dbReference type="Proteomes" id="UP001162992"/>
    </source>
</evidence>
<dbReference type="Proteomes" id="UP001162992">
    <property type="component" value="Chromosome 15"/>
</dbReference>
<comment type="caution">
    <text evidence="1">The sequence shown here is derived from an EMBL/GenBank/DDBJ whole genome shotgun (WGS) entry which is preliminary data.</text>
</comment>
<dbReference type="EMBL" id="CM055106">
    <property type="protein sequence ID" value="KAJ7529230.1"/>
    <property type="molecule type" value="Genomic_DNA"/>
</dbReference>
<sequence length="214" mass="23590">MANNGASDLSQLIKDIEIEKLQGPSDSKFLKIGSLWESQTVVLHILRRFGCRLCRANALELSKIVPDLESQNIRVIAVGLERLGMEEFLKGGFWKYELYLDEGKKLHQALNLKSLGVFKTLNMILTDKEVKTALQKTKEVPGDLKGDGRQLGATLVFAKGGAVLMDFRQRNFADHPTNASILEACGIDPGLISEITKNSSAGDSQQKTCDTEIL</sequence>
<gene>
    <name evidence="1" type="ORF">O6H91_15G039300</name>
</gene>
<protein>
    <submittedName>
        <fullName evidence="1">Uncharacterized protein</fullName>
    </submittedName>
</protein>
<organism evidence="1 2">
    <name type="scientific">Diphasiastrum complanatum</name>
    <name type="common">Issler's clubmoss</name>
    <name type="synonym">Lycopodium complanatum</name>
    <dbReference type="NCBI Taxonomy" id="34168"/>
    <lineage>
        <taxon>Eukaryota</taxon>
        <taxon>Viridiplantae</taxon>
        <taxon>Streptophyta</taxon>
        <taxon>Embryophyta</taxon>
        <taxon>Tracheophyta</taxon>
        <taxon>Lycopodiopsida</taxon>
        <taxon>Lycopodiales</taxon>
        <taxon>Lycopodiaceae</taxon>
        <taxon>Lycopodioideae</taxon>
        <taxon>Diphasiastrum</taxon>
    </lineage>
</organism>
<keyword evidence="2" id="KW-1185">Reference proteome</keyword>
<proteinExistence type="predicted"/>
<name>A0ACC2BHK1_DIPCM</name>
<reference evidence="2" key="1">
    <citation type="journal article" date="2024" name="Proc. Natl. Acad. Sci. U.S.A.">
        <title>Extraordinary preservation of gene collinearity over three hundred million years revealed in homosporous lycophytes.</title>
        <authorList>
            <person name="Li C."/>
            <person name="Wickell D."/>
            <person name="Kuo L.Y."/>
            <person name="Chen X."/>
            <person name="Nie B."/>
            <person name="Liao X."/>
            <person name="Peng D."/>
            <person name="Ji J."/>
            <person name="Jenkins J."/>
            <person name="Williams M."/>
            <person name="Shu S."/>
            <person name="Plott C."/>
            <person name="Barry K."/>
            <person name="Rajasekar S."/>
            <person name="Grimwood J."/>
            <person name="Han X."/>
            <person name="Sun S."/>
            <person name="Hou Z."/>
            <person name="He W."/>
            <person name="Dai G."/>
            <person name="Sun C."/>
            <person name="Schmutz J."/>
            <person name="Leebens-Mack J.H."/>
            <person name="Li F.W."/>
            <person name="Wang L."/>
        </authorList>
    </citation>
    <scope>NUCLEOTIDE SEQUENCE [LARGE SCALE GENOMIC DNA]</scope>
    <source>
        <strain evidence="2">cv. PW_Plant_1</strain>
    </source>
</reference>
<evidence type="ECO:0000313" key="1">
    <source>
        <dbReference type="EMBL" id="KAJ7529230.1"/>
    </source>
</evidence>
<accession>A0ACC2BHK1</accession>